<evidence type="ECO:0000256" key="1">
    <source>
        <dbReference type="SAM" id="Phobius"/>
    </source>
</evidence>
<proteinExistence type="predicted"/>
<keyword evidence="1" id="KW-0812">Transmembrane</keyword>
<evidence type="ECO:0008006" key="4">
    <source>
        <dbReference type="Google" id="ProtNLM"/>
    </source>
</evidence>
<accession>A0A7S2X885</accession>
<protein>
    <recommendedName>
        <fullName evidence="4">Secreted protein</fullName>
    </recommendedName>
</protein>
<evidence type="ECO:0000256" key="2">
    <source>
        <dbReference type="SAM" id="SignalP"/>
    </source>
</evidence>
<keyword evidence="1" id="KW-1133">Transmembrane helix</keyword>
<feature type="signal peptide" evidence="2">
    <location>
        <begin position="1"/>
        <end position="28"/>
    </location>
</feature>
<feature type="transmembrane region" description="Helical" evidence="1">
    <location>
        <begin position="69"/>
        <end position="93"/>
    </location>
</feature>
<organism evidence="3">
    <name type="scientific">Lotharella oceanica</name>
    <dbReference type="NCBI Taxonomy" id="641309"/>
    <lineage>
        <taxon>Eukaryota</taxon>
        <taxon>Sar</taxon>
        <taxon>Rhizaria</taxon>
        <taxon>Cercozoa</taxon>
        <taxon>Chlorarachniophyceae</taxon>
        <taxon>Lotharella</taxon>
    </lineage>
</organism>
<reference evidence="3" key="1">
    <citation type="submission" date="2021-01" db="EMBL/GenBank/DDBJ databases">
        <authorList>
            <person name="Corre E."/>
            <person name="Pelletier E."/>
            <person name="Niang G."/>
            <person name="Scheremetjew M."/>
            <person name="Finn R."/>
            <person name="Kale V."/>
            <person name="Holt S."/>
            <person name="Cochrane G."/>
            <person name="Meng A."/>
            <person name="Brown T."/>
            <person name="Cohen L."/>
        </authorList>
    </citation>
    <scope>NUCLEOTIDE SEQUENCE</scope>
    <source>
        <strain evidence="3">CCMP622</strain>
    </source>
</reference>
<evidence type="ECO:0000313" key="3">
    <source>
        <dbReference type="EMBL" id="CAD9753619.1"/>
    </source>
</evidence>
<gene>
    <name evidence="3" type="ORF">LSP00402_LOCUS4781</name>
</gene>
<keyword evidence="2" id="KW-0732">Signal</keyword>
<dbReference type="AlphaFoldDB" id="A0A7S2X885"/>
<dbReference type="EMBL" id="HBHP01007697">
    <property type="protein sequence ID" value="CAD9753619.1"/>
    <property type="molecule type" value="Transcribed_RNA"/>
</dbReference>
<keyword evidence="1" id="KW-0472">Membrane</keyword>
<sequence>MMIQCMHRACGSTRTVAAVSFLLPHALACVLQCTLVYMSASSCSASPSLIKMWPHLEHNSTQCHAQFHQLLLLCSICCERLSMVMIMTIIILVQGNHLHYVI</sequence>
<feature type="chain" id="PRO_5030537979" description="Secreted protein" evidence="2">
    <location>
        <begin position="29"/>
        <end position="102"/>
    </location>
</feature>
<name>A0A7S2X885_9EUKA</name>